<gene>
    <name evidence="1" type="ORF">RPERSI_LOCUS14122</name>
</gene>
<organism evidence="1 2">
    <name type="scientific">Racocetra persica</name>
    <dbReference type="NCBI Taxonomy" id="160502"/>
    <lineage>
        <taxon>Eukaryota</taxon>
        <taxon>Fungi</taxon>
        <taxon>Fungi incertae sedis</taxon>
        <taxon>Mucoromycota</taxon>
        <taxon>Glomeromycotina</taxon>
        <taxon>Glomeromycetes</taxon>
        <taxon>Diversisporales</taxon>
        <taxon>Gigasporaceae</taxon>
        <taxon>Racocetra</taxon>
    </lineage>
</organism>
<keyword evidence="2" id="KW-1185">Reference proteome</keyword>
<protein>
    <submittedName>
        <fullName evidence="1">8714_t:CDS:1</fullName>
    </submittedName>
</protein>
<name>A0ACA9QGI8_9GLOM</name>
<comment type="caution">
    <text evidence="1">The sequence shown here is derived from an EMBL/GenBank/DDBJ whole genome shotgun (WGS) entry which is preliminary data.</text>
</comment>
<dbReference type="Proteomes" id="UP000789920">
    <property type="component" value="Unassembled WGS sequence"/>
</dbReference>
<evidence type="ECO:0000313" key="1">
    <source>
        <dbReference type="EMBL" id="CAG8750368.1"/>
    </source>
</evidence>
<feature type="non-terminal residue" evidence="1">
    <location>
        <position position="1"/>
    </location>
</feature>
<accession>A0ACA9QGI8</accession>
<dbReference type="EMBL" id="CAJVQC010032149">
    <property type="protein sequence ID" value="CAG8750368.1"/>
    <property type="molecule type" value="Genomic_DNA"/>
</dbReference>
<proteinExistence type="predicted"/>
<reference evidence="1" key="1">
    <citation type="submission" date="2021-06" db="EMBL/GenBank/DDBJ databases">
        <authorList>
            <person name="Kallberg Y."/>
            <person name="Tangrot J."/>
            <person name="Rosling A."/>
        </authorList>
    </citation>
    <scope>NUCLEOTIDE SEQUENCE</scope>
    <source>
        <strain evidence="1">MA461A</strain>
    </source>
</reference>
<evidence type="ECO:0000313" key="2">
    <source>
        <dbReference type="Proteomes" id="UP000789920"/>
    </source>
</evidence>
<sequence>NLEESKKVHLITEKIITLQEKLVKINIKPNYYSENEQIRKKLQQLEKTLLKELEYIFYNIIPEKLAKQKLSGPNKIYNWITVNNYEYQRYYNQLLAHSTTDYNSEENHRQHTFDLIDQYTKNGKTTNNQIITSCDI</sequence>